<dbReference type="EMBL" id="JAPDRN010000202">
    <property type="protein sequence ID" value="KAJ9613631.1"/>
    <property type="molecule type" value="Genomic_DNA"/>
</dbReference>
<keyword evidence="3" id="KW-1185">Reference proteome</keyword>
<name>A0AA38XHT9_9EURO</name>
<evidence type="ECO:0000313" key="3">
    <source>
        <dbReference type="Proteomes" id="UP001172681"/>
    </source>
</evidence>
<gene>
    <name evidence="2" type="ORF">H2204_014786</name>
</gene>
<accession>A0AA38XHT9</accession>
<sequence length="145" mass="16002">EQDWVQGQGLVVETRLRQQQQPVTPRLEGVDGPDDEISPLDLAPGQEQDWVRGQGQLQLATPALTPPPPPTGDEQPCPVSGRPCRRVCFDPYSRVWVRANCQRLHYNGLYIGAGGGCDTTRQEQCRVLNTRSLDGLVPQNTDTGE</sequence>
<feature type="non-terminal residue" evidence="2">
    <location>
        <position position="1"/>
    </location>
</feature>
<dbReference type="AlphaFoldDB" id="A0AA38XHT9"/>
<feature type="region of interest" description="Disordered" evidence="1">
    <location>
        <begin position="61"/>
        <end position="80"/>
    </location>
</feature>
<evidence type="ECO:0000256" key="1">
    <source>
        <dbReference type="SAM" id="MobiDB-lite"/>
    </source>
</evidence>
<comment type="caution">
    <text evidence="2">The sequence shown here is derived from an EMBL/GenBank/DDBJ whole genome shotgun (WGS) entry which is preliminary data.</text>
</comment>
<organism evidence="2 3">
    <name type="scientific">Knufia peltigerae</name>
    <dbReference type="NCBI Taxonomy" id="1002370"/>
    <lineage>
        <taxon>Eukaryota</taxon>
        <taxon>Fungi</taxon>
        <taxon>Dikarya</taxon>
        <taxon>Ascomycota</taxon>
        <taxon>Pezizomycotina</taxon>
        <taxon>Eurotiomycetes</taxon>
        <taxon>Chaetothyriomycetidae</taxon>
        <taxon>Chaetothyriales</taxon>
        <taxon>Trichomeriaceae</taxon>
        <taxon>Knufia</taxon>
    </lineage>
</organism>
<dbReference type="Proteomes" id="UP001172681">
    <property type="component" value="Unassembled WGS sequence"/>
</dbReference>
<feature type="region of interest" description="Disordered" evidence="1">
    <location>
        <begin position="16"/>
        <end position="40"/>
    </location>
</feature>
<reference evidence="2" key="1">
    <citation type="submission" date="2022-10" db="EMBL/GenBank/DDBJ databases">
        <title>Culturing micro-colonial fungi from biological soil crusts in the Mojave desert and describing Neophaeococcomyces mojavensis, and introducing the new genera and species Taxawa tesnikishii.</title>
        <authorList>
            <person name="Kurbessoian T."/>
            <person name="Stajich J.E."/>
        </authorList>
    </citation>
    <scope>NUCLEOTIDE SEQUENCE</scope>
    <source>
        <strain evidence="2">TK_35</strain>
    </source>
</reference>
<protein>
    <submittedName>
        <fullName evidence="2">Uncharacterized protein</fullName>
    </submittedName>
</protein>
<evidence type="ECO:0000313" key="2">
    <source>
        <dbReference type="EMBL" id="KAJ9613631.1"/>
    </source>
</evidence>
<proteinExistence type="predicted"/>